<dbReference type="InterPro" id="IPR035965">
    <property type="entry name" value="PAS-like_dom_sf"/>
</dbReference>
<dbReference type="PROSITE" id="PS00676">
    <property type="entry name" value="SIGMA54_INTERACT_2"/>
    <property type="match status" value="1"/>
</dbReference>
<dbReference type="KEGG" id="dgi:Desgi_1117"/>
<reference evidence="10 11" key="1">
    <citation type="submission" date="2012-01" db="EMBL/GenBank/DDBJ databases">
        <title>Complete sequence of Desulfotomaculum gibsoniae DSM 7213.</title>
        <authorList>
            <consortium name="US DOE Joint Genome Institute"/>
            <person name="Lucas S."/>
            <person name="Han J."/>
            <person name="Lapidus A."/>
            <person name="Cheng J.-F."/>
            <person name="Goodwin L."/>
            <person name="Pitluck S."/>
            <person name="Peters L."/>
            <person name="Ovchinnikova G."/>
            <person name="Teshima H."/>
            <person name="Detter J.C."/>
            <person name="Han C."/>
            <person name="Tapia R."/>
            <person name="Land M."/>
            <person name="Hauser L."/>
            <person name="Kyrpides N."/>
            <person name="Ivanova N."/>
            <person name="Pagani I."/>
            <person name="Parshina S."/>
            <person name="Plugge C."/>
            <person name="Muyzer G."/>
            <person name="Kuever J."/>
            <person name="Ivanova A."/>
            <person name="Nazina T."/>
            <person name="Klenk H.-P."/>
            <person name="Brambilla E."/>
            <person name="Spring S."/>
            <person name="Stams A.F."/>
            <person name="Woyke T."/>
        </authorList>
    </citation>
    <scope>NUCLEOTIDE SEQUENCE [LARGE SCALE GENOMIC DNA]</scope>
    <source>
        <strain evidence="10 11">DSM 7213</strain>
    </source>
</reference>
<dbReference type="PROSITE" id="PS00675">
    <property type="entry name" value="SIGMA54_INTERACT_1"/>
    <property type="match status" value="1"/>
</dbReference>
<dbReference type="PROSITE" id="PS50045">
    <property type="entry name" value="SIGMA54_INTERACT_4"/>
    <property type="match status" value="1"/>
</dbReference>
<dbReference type="PROSITE" id="PS00688">
    <property type="entry name" value="SIGMA54_INTERACT_3"/>
    <property type="match status" value="1"/>
</dbReference>
<dbReference type="InterPro" id="IPR009057">
    <property type="entry name" value="Homeodomain-like_sf"/>
</dbReference>
<sequence>MVDSNIKKTLTSTPGVKDALGNLFRFLPKEQDQRMKWLASILNAIHDSVVVVDLDSTIIYVNPAYMRSLGVSEEKVLGRKLKDFEPTSRILDVLSSGKPIVDDPSRITSLGIDIMANITPVFEGKNLIGAVAVFRDISEIVALKEKLEETTTEMLKTREQTSRYYTELQELRTRLMDIDNLICESAEMRRVIEMVLRVGRVDSTVLVTGESGVGKEVVAKLLHKVSKRKDGPFVIINCGAVPENLLESELFGYEKGSFTGASKEGKLGLLELANKGTLFLDEIGELPLGLQVKLLRVLQDKKFTRLGGIKSIEVDVRFIAATNRDLKKMVTQKIFREDLFYRLNVVPIHIPPLHERRADIVPLAGFFLEKYNTKYGMNKRLLPEVLRWLNNFPWPGNVRELENVVERLVVSSLNDTITLKEVYLAGCSDRPTFQSEEVFGLNVMDLHQAKDMLEKEFITKALNLAGSARKAAQLLGINHSTVVRKARKYGINLA</sequence>
<keyword evidence="1" id="KW-0547">Nucleotide-binding</keyword>
<dbReference type="InterPro" id="IPR030828">
    <property type="entry name" value="HTH_TyrR"/>
</dbReference>
<dbReference type="InterPro" id="IPR027417">
    <property type="entry name" value="P-loop_NTPase"/>
</dbReference>
<keyword evidence="6" id="KW-0804">Transcription</keyword>
<dbReference type="Pfam" id="PF13426">
    <property type="entry name" value="PAS_9"/>
    <property type="match status" value="1"/>
</dbReference>
<dbReference type="Pfam" id="PF25601">
    <property type="entry name" value="AAA_lid_14"/>
    <property type="match status" value="1"/>
</dbReference>
<dbReference type="InterPro" id="IPR058031">
    <property type="entry name" value="AAA_lid_NorR"/>
</dbReference>
<evidence type="ECO:0000259" key="9">
    <source>
        <dbReference type="PROSITE" id="PS50112"/>
    </source>
</evidence>
<evidence type="ECO:0000256" key="7">
    <source>
        <dbReference type="ARBA" id="ARBA00029500"/>
    </source>
</evidence>
<dbReference type="Gene3D" id="1.10.10.60">
    <property type="entry name" value="Homeodomain-like"/>
    <property type="match status" value="1"/>
</dbReference>
<dbReference type="Gene3D" id="1.10.8.60">
    <property type="match status" value="1"/>
</dbReference>
<gene>
    <name evidence="10" type="ORF">Desgi_1117</name>
</gene>
<dbReference type="CDD" id="cd00009">
    <property type="entry name" value="AAA"/>
    <property type="match status" value="1"/>
</dbReference>
<evidence type="ECO:0000256" key="6">
    <source>
        <dbReference type="ARBA" id="ARBA00023163"/>
    </source>
</evidence>
<dbReference type="InterPro" id="IPR025944">
    <property type="entry name" value="Sigma_54_int_dom_CS"/>
</dbReference>
<dbReference type="InterPro" id="IPR003593">
    <property type="entry name" value="AAA+_ATPase"/>
</dbReference>
<dbReference type="PANTHER" id="PTHR32071:SF57">
    <property type="entry name" value="C4-DICARBOXYLATE TRANSPORT TRANSCRIPTIONAL REGULATORY PROTEIN DCTD"/>
    <property type="match status" value="1"/>
</dbReference>
<organism evidence="10 11">
    <name type="scientific">Desulfoscipio gibsoniae DSM 7213</name>
    <dbReference type="NCBI Taxonomy" id="767817"/>
    <lineage>
        <taxon>Bacteria</taxon>
        <taxon>Bacillati</taxon>
        <taxon>Bacillota</taxon>
        <taxon>Clostridia</taxon>
        <taxon>Eubacteriales</taxon>
        <taxon>Desulfallaceae</taxon>
        <taxon>Desulfoscipio</taxon>
    </lineage>
</organism>
<keyword evidence="5" id="KW-0238">DNA-binding</keyword>
<dbReference type="Pfam" id="PF18024">
    <property type="entry name" value="HTH_50"/>
    <property type="match status" value="1"/>
</dbReference>
<dbReference type="InterPro" id="IPR000014">
    <property type="entry name" value="PAS"/>
</dbReference>
<evidence type="ECO:0000256" key="2">
    <source>
        <dbReference type="ARBA" id="ARBA00022797"/>
    </source>
</evidence>
<evidence type="ECO:0000256" key="5">
    <source>
        <dbReference type="ARBA" id="ARBA00023125"/>
    </source>
</evidence>
<dbReference type="STRING" id="767817.Desgi_1117"/>
<dbReference type="GO" id="GO:0005524">
    <property type="term" value="F:ATP binding"/>
    <property type="evidence" value="ECO:0007669"/>
    <property type="project" value="UniProtKB-KW"/>
</dbReference>
<protein>
    <recommendedName>
        <fullName evidence="7">HTH-type transcriptional regulatory protein TyrR</fullName>
    </recommendedName>
</protein>
<keyword evidence="2" id="KW-0058">Aromatic hydrocarbons catabolism</keyword>
<dbReference type="SUPFAM" id="SSF52540">
    <property type="entry name" value="P-loop containing nucleoside triphosphate hydrolases"/>
    <property type="match status" value="1"/>
</dbReference>
<dbReference type="EMBL" id="CP003273">
    <property type="protein sequence ID" value="AGL00642.1"/>
    <property type="molecule type" value="Genomic_DNA"/>
</dbReference>
<keyword evidence="11" id="KW-1185">Reference proteome</keyword>
<dbReference type="AlphaFoldDB" id="R4KG50"/>
<dbReference type="Gene3D" id="3.40.50.300">
    <property type="entry name" value="P-loop containing nucleotide triphosphate hydrolases"/>
    <property type="match status" value="1"/>
</dbReference>
<keyword evidence="3" id="KW-0067">ATP-binding</keyword>
<name>R4KG50_9FIRM</name>
<dbReference type="NCBIfam" id="TIGR00229">
    <property type="entry name" value="sensory_box"/>
    <property type="match status" value="1"/>
</dbReference>
<dbReference type="InterPro" id="IPR025662">
    <property type="entry name" value="Sigma_54_int_dom_ATP-bd_1"/>
</dbReference>
<evidence type="ECO:0000256" key="4">
    <source>
        <dbReference type="ARBA" id="ARBA00023015"/>
    </source>
</evidence>
<dbReference type="Gene3D" id="3.30.450.20">
    <property type="entry name" value="PAS domain"/>
    <property type="match status" value="1"/>
</dbReference>
<evidence type="ECO:0000259" key="8">
    <source>
        <dbReference type="PROSITE" id="PS50045"/>
    </source>
</evidence>
<dbReference type="RefSeq" id="WP_006523657.1">
    <property type="nucleotide sequence ID" value="NC_021184.1"/>
</dbReference>
<feature type="domain" description="Sigma-54 factor interaction" evidence="8">
    <location>
        <begin position="181"/>
        <end position="410"/>
    </location>
</feature>
<dbReference type="Pfam" id="PF00158">
    <property type="entry name" value="Sigma54_activat"/>
    <property type="match status" value="1"/>
</dbReference>
<dbReference type="CDD" id="cd00130">
    <property type="entry name" value="PAS"/>
    <property type="match status" value="1"/>
</dbReference>
<dbReference type="PANTHER" id="PTHR32071">
    <property type="entry name" value="TRANSCRIPTIONAL REGULATORY PROTEIN"/>
    <property type="match status" value="1"/>
</dbReference>
<dbReference type="GO" id="GO:0003677">
    <property type="term" value="F:DNA binding"/>
    <property type="evidence" value="ECO:0007669"/>
    <property type="project" value="UniProtKB-KW"/>
</dbReference>
<dbReference type="FunFam" id="3.40.50.300:FF:000006">
    <property type="entry name" value="DNA-binding transcriptional regulator NtrC"/>
    <property type="match status" value="1"/>
</dbReference>
<feature type="domain" description="PAS" evidence="9">
    <location>
        <begin position="34"/>
        <end position="81"/>
    </location>
</feature>
<dbReference type="InterPro" id="IPR025943">
    <property type="entry name" value="Sigma_54_int_dom_ATP-bd_2"/>
</dbReference>
<dbReference type="HOGENOM" id="CLU_000445_8_1_9"/>
<accession>R4KG50</accession>
<dbReference type="Proteomes" id="UP000013520">
    <property type="component" value="Chromosome"/>
</dbReference>
<evidence type="ECO:0000256" key="1">
    <source>
        <dbReference type="ARBA" id="ARBA00022741"/>
    </source>
</evidence>
<dbReference type="OrthoDB" id="1672812at2"/>
<evidence type="ECO:0000256" key="3">
    <source>
        <dbReference type="ARBA" id="ARBA00022840"/>
    </source>
</evidence>
<dbReference type="GO" id="GO:0006355">
    <property type="term" value="P:regulation of DNA-templated transcription"/>
    <property type="evidence" value="ECO:0007669"/>
    <property type="project" value="InterPro"/>
</dbReference>
<proteinExistence type="predicted"/>
<dbReference type="InterPro" id="IPR002078">
    <property type="entry name" value="Sigma_54_int"/>
</dbReference>
<keyword evidence="4" id="KW-0805">Transcription regulation</keyword>
<dbReference type="SUPFAM" id="SSF46689">
    <property type="entry name" value="Homeodomain-like"/>
    <property type="match status" value="1"/>
</dbReference>
<dbReference type="PROSITE" id="PS50112">
    <property type="entry name" value="PAS"/>
    <property type="match status" value="1"/>
</dbReference>
<evidence type="ECO:0000313" key="11">
    <source>
        <dbReference type="Proteomes" id="UP000013520"/>
    </source>
</evidence>
<dbReference type="SUPFAM" id="SSF55785">
    <property type="entry name" value="PYP-like sensor domain (PAS domain)"/>
    <property type="match status" value="1"/>
</dbReference>
<dbReference type="eggNOG" id="COG3829">
    <property type="taxonomic scope" value="Bacteria"/>
</dbReference>
<evidence type="ECO:0000313" key="10">
    <source>
        <dbReference type="EMBL" id="AGL00642.1"/>
    </source>
</evidence>
<dbReference type="SMART" id="SM00382">
    <property type="entry name" value="AAA"/>
    <property type="match status" value="1"/>
</dbReference>
<dbReference type="SMART" id="SM00091">
    <property type="entry name" value="PAS"/>
    <property type="match status" value="1"/>
</dbReference>